<dbReference type="AlphaFoldDB" id="A0A6C0LWC0"/>
<reference evidence="1" key="1">
    <citation type="journal article" date="2020" name="Nature">
        <title>Giant virus diversity and host interactions through global metagenomics.</title>
        <authorList>
            <person name="Schulz F."/>
            <person name="Roux S."/>
            <person name="Paez-Espino D."/>
            <person name="Jungbluth S."/>
            <person name="Walsh D.A."/>
            <person name="Denef V.J."/>
            <person name="McMahon K.D."/>
            <person name="Konstantinidis K.T."/>
            <person name="Eloe-Fadrosh E.A."/>
            <person name="Kyrpides N.C."/>
            <person name="Woyke T."/>
        </authorList>
    </citation>
    <scope>NUCLEOTIDE SEQUENCE</scope>
    <source>
        <strain evidence="1">GVMAG-S-1016704-121</strain>
    </source>
</reference>
<evidence type="ECO:0000313" key="1">
    <source>
        <dbReference type="EMBL" id="QHU33532.1"/>
    </source>
</evidence>
<accession>A0A6C0LWC0</accession>
<sequence>MSAISYFHNEHAANDMPFIDIRDPRAEFLQQFVMAGPTTHDISFPIKQKGPVCYLFSAALCIYYSHLRPQIDAIKLNILNNNVPNINPVLRAHAGNELFLELLVNLKENTLDACNLLYHFIHSHFVEFNMMPGWIQKLYPIFLEEHYALVEQDGKNGGYVDIAIFTLINACGIPCEIGNLLLVDYNELEQYYNNHKDVIPFRINPEQPIVIQFLSEHQTHENNETVHPAGTPQFETNPNEIFKIAVLLLQNVIAICDIIRQYYVEYNEYKMSNSALSFEYHSKSTNQLKSHCVFLSYTLSEIYVIDGNIGKAMLLETYIHYMRREMCNDMCIVAITAISIPIAHDQDVIDFIDGNTTDQYDIADTLMDFADDSDSDSGAVFDE</sequence>
<name>A0A6C0LWC0_9ZZZZ</name>
<dbReference type="EMBL" id="MN740558">
    <property type="protein sequence ID" value="QHU33532.1"/>
    <property type="molecule type" value="Genomic_DNA"/>
</dbReference>
<proteinExistence type="predicted"/>
<organism evidence="1">
    <name type="scientific">viral metagenome</name>
    <dbReference type="NCBI Taxonomy" id="1070528"/>
    <lineage>
        <taxon>unclassified sequences</taxon>
        <taxon>metagenomes</taxon>
        <taxon>organismal metagenomes</taxon>
    </lineage>
</organism>
<protein>
    <submittedName>
        <fullName evidence="1">Uncharacterized protein</fullName>
    </submittedName>
</protein>